<keyword evidence="2" id="KW-0472">Membrane</keyword>
<feature type="compositionally biased region" description="Basic and acidic residues" evidence="1">
    <location>
        <begin position="13"/>
        <end position="31"/>
    </location>
</feature>
<evidence type="ECO:0000313" key="3">
    <source>
        <dbReference type="EMBL" id="OLZ39338.1"/>
    </source>
</evidence>
<evidence type="ECO:0000313" key="4">
    <source>
        <dbReference type="Proteomes" id="UP000189370"/>
    </source>
</evidence>
<keyword evidence="2" id="KW-1133">Transmembrane helix</keyword>
<evidence type="ECO:0000256" key="2">
    <source>
        <dbReference type="SAM" id="Phobius"/>
    </source>
</evidence>
<feature type="transmembrane region" description="Helical" evidence="2">
    <location>
        <begin position="92"/>
        <end position="115"/>
    </location>
</feature>
<feature type="region of interest" description="Disordered" evidence="1">
    <location>
        <begin position="1"/>
        <end position="31"/>
    </location>
</feature>
<dbReference type="RefSeq" id="WP_076148654.1">
    <property type="nucleotide sequence ID" value="NZ_LWLN01000002.1"/>
</dbReference>
<proteinExistence type="predicted"/>
<dbReference type="Proteomes" id="UP000189370">
    <property type="component" value="Unassembled WGS sequence"/>
</dbReference>
<accession>A0A1S8ARA6</accession>
<evidence type="ECO:0000256" key="1">
    <source>
        <dbReference type="SAM" id="MobiDB-lite"/>
    </source>
</evidence>
<keyword evidence="4" id="KW-1185">Reference proteome</keyword>
<protein>
    <submittedName>
        <fullName evidence="3">Uncharacterized protein</fullName>
    </submittedName>
</protein>
<feature type="transmembrane region" description="Helical" evidence="2">
    <location>
        <begin position="69"/>
        <end position="86"/>
    </location>
</feature>
<gene>
    <name evidence="3" type="ORF">A6E15_18295</name>
</gene>
<comment type="caution">
    <text evidence="3">The sequence shown here is derived from an EMBL/GenBank/DDBJ whole genome shotgun (WGS) entry which is preliminary data.</text>
</comment>
<feature type="transmembrane region" description="Helical" evidence="2">
    <location>
        <begin position="166"/>
        <end position="187"/>
    </location>
</feature>
<reference evidence="4" key="1">
    <citation type="submission" date="2016-04" db="EMBL/GenBank/DDBJ databases">
        <authorList>
            <person name="Chen S.-C."/>
            <person name="Lai M.-C."/>
        </authorList>
    </citation>
    <scope>NUCLEOTIDE SEQUENCE [LARGE SCALE GENOMIC DNA]</scope>
    <source>
        <strain evidence="4">AB14</strain>
    </source>
</reference>
<dbReference type="EMBL" id="LWLN01000002">
    <property type="protein sequence ID" value="OLZ39338.1"/>
    <property type="molecule type" value="Genomic_DNA"/>
</dbReference>
<organism evidence="3 4">
    <name type="scientific">Natrinema saccharevitans</name>
    <dbReference type="NCBI Taxonomy" id="301967"/>
    <lineage>
        <taxon>Archaea</taxon>
        <taxon>Methanobacteriati</taxon>
        <taxon>Methanobacteriota</taxon>
        <taxon>Stenosarchaea group</taxon>
        <taxon>Halobacteria</taxon>
        <taxon>Halobacteriales</taxon>
        <taxon>Natrialbaceae</taxon>
        <taxon>Natrinema</taxon>
    </lineage>
</organism>
<dbReference type="AlphaFoldDB" id="A0A1S8ARA6"/>
<sequence>MSEGETESTGESPSRDLTYDGVDETDHSFRPNPDEYDLEALRFICEESRNVIDHQINDLNDIDDKALRTVRITMVVIGFVVAAAQVENADPIFNPITTLGSTFLILSIISGVITYSASNLDLGPGPNYLSDVIQKANSEKKERIEATQSYAYWMYKNEGVVRRNGWYLVITQLLLVVGLLLLAYGAWRGVTDDNLYEFMVGMMVI</sequence>
<keyword evidence="2" id="KW-0812">Transmembrane</keyword>
<name>A0A1S8ARA6_9EURY</name>
<dbReference type="OrthoDB" id="204559at2157"/>